<keyword evidence="2" id="KW-0378">Hydrolase</keyword>
<dbReference type="Proteomes" id="UP000287853">
    <property type="component" value="Unassembled WGS sequence"/>
</dbReference>
<dbReference type="EC" id="3.6.4.12" evidence="2"/>
<evidence type="ECO:0000313" key="2">
    <source>
        <dbReference type="EMBL" id="RWX43055.1"/>
    </source>
</evidence>
<name>A0A444IQG8_9BACT</name>
<keyword evidence="3" id="KW-1185">Reference proteome</keyword>
<comment type="caution">
    <text evidence="2">The sequence shown here is derived from an EMBL/GenBank/DDBJ whole genome shotgun (WGS) entry which is preliminary data.</text>
</comment>
<dbReference type="Gene3D" id="3.30.565.60">
    <property type="match status" value="1"/>
</dbReference>
<proteinExistence type="predicted"/>
<dbReference type="GO" id="GO:0003678">
    <property type="term" value="F:DNA helicase activity"/>
    <property type="evidence" value="ECO:0007669"/>
    <property type="project" value="UniProtKB-EC"/>
</dbReference>
<dbReference type="Pfam" id="PF13749">
    <property type="entry name" value="HATPase_c_4"/>
    <property type="match status" value="1"/>
</dbReference>
<sequence>MLKKELQEIITNGENSGIEFKRDDIRPEQLAKEIVAMANFQGGRVLLGIEDDGSVSGLQRSNTEEWVMHVIRDKIHPLILPYYETVQLDDGKRIAVLSFPQGISKPYVVRNKGEEKIYIRVGSTSQLATREQQMRLFEIGGMLHTELLPVPRTDISCLDLVRLESYLRDIINDPEIPATQEEWETRLTRLGFLTQAGEALSCTVAGLVLFGFRPRRYLKQAGIRVFTFAGEDKEYKALLDEIMDGPLTGRWINRDGSPELIDPGLLDRVIPLITPFITEEGSEVTEQLRRETFRKYPFEAVREVIVNALAHRDWTRFVDIEIGIYSDRLEVISPGALPNSMTVDKMIAGQRSPRNTIIMEVLRDYKYVDYRGMGIRTKVLPLMRKINQTEPEFILTEDYLKTVLYSKGAKRTV</sequence>
<dbReference type="PANTHER" id="PTHR30595">
    <property type="entry name" value="GLPR-RELATED TRANSCRIPTIONAL REPRESSOR"/>
    <property type="match status" value="1"/>
</dbReference>
<dbReference type="EMBL" id="MTKO01000132">
    <property type="protein sequence ID" value="RWX43055.1"/>
    <property type="molecule type" value="Genomic_DNA"/>
</dbReference>
<keyword evidence="2" id="KW-0547">Nucleotide-binding</keyword>
<dbReference type="AlphaFoldDB" id="A0A444IQG8"/>
<evidence type="ECO:0000313" key="3">
    <source>
        <dbReference type="Proteomes" id="UP000287853"/>
    </source>
</evidence>
<organism evidence="2 3">
    <name type="scientific">Candidatus Electrothrix aarhusensis</name>
    <dbReference type="NCBI Taxonomy" id="1859131"/>
    <lineage>
        <taxon>Bacteria</taxon>
        <taxon>Pseudomonadati</taxon>
        <taxon>Thermodesulfobacteriota</taxon>
        <taxon>Desulfobulbia</taxon>
        <taxon>Desulfobulbales</taxon>
        <taxon>Desulfobulbaceae</taxon>
        <taxon>Candidatus Electrothrix</taxon>
    </lineage>
</organism>
<feature type="domain" description="Schlafen AlbA-2" evidence="1">
    <location>
        <begin position="14"/>
        <end position="128"/>
    </location>
</feature>
<dbReference type="Pfam" id="PF04326">
    <property type="entry name" value="SLFN_AlbA_2"/>
    <property type="match status" value="1"/>
</dbReference>
<dbReference type="PANTHER" id="PTHR30595:SF6">
    <property type="entry name" value="SCHLAFEN ALBA-2 DOMAIN-CONTAINING PROTEIN"/>
    <property type="match status" value="1"/>
</dbReference>
<dbReference type="InterPro" id="IPR038475">
    <property type="entry name" value="RecG_C_sf"/>
</dbReference>
<dbReference type="InterPro" id="IPR007421">
    <property type="entry name" value="Schlafen_AlbA_2_dom"/>
</dbReference>
<reference evidence="2 3" key="1">
    <citation type="submission" date="2017-01" db="EMBL/GenBank/DDBJ databases">
        <title>The cable genome- insights into the physiology and evolution of filamentous bacteria capable of sulfide oxidation via long distance electron transfer.</title>
        <authorList>
            <person name="Schreiber L."/>
            <person name="Bjerg J.T."/>
            <person name="Boggild A."/>
            <person name="Van De Vossenberg J."/>
            <person name="Meysman F."/>
            <person name="Nielsen L.P."/>
            <person name="Schramm A."/>
            <person name="Kjeldsen K.U."/>
        </authorList>
    </citation>
    <scope>NUCLEOTIDE SEQUENCE [LARGE SCALE GENOMIC DNA]</scope>
    <source>
        <strain evidence="2">MCF</strain>
    </source>
</reference>
<gene>
    <name evidence="2" type="ORF">H206_03181</name>
</gene>
<evidence type="ECO:0000259" key="1">
    <source>
        <dbReference type="Pfam" id="PF04326"/>
    </source>
</evidence>
<dbReference type="InterPro" id="IPR038461">
    <property type="entry name" value="Schlafen_AlbA_2_dom_sf"/>
</dbReference>
<dbReference type="GO" id="GO:0016787">
    <property type="term" value="F:hydrolase activity"/>
    <property type="evidence" value="ECO:0007669"/>
    <property type="project" value="UniProtKB-KW"/>
</dbReference>
<accession>A0A444IQG8</accession>
<keyword evidence="2" id="KW-0347">Helicase</keyword>
<dbReference type="Gene3D" id="3.30.950.30">
    <property type="entry name" value="Schlafen, AAA domain"/>
    <property type="match status" value="1"/>
</dbReference>
<keyword evidence="2" id="KW-0067">ATP-binding</keyword>
<protein>
    <submittedName>
        <fullName evidence="2">ATP-dependent DNA helicase RecG</fullName>
        <ecNumber evidence="2">3.6.4.12</ecNumber>
    </submittedName>
</protein>